<protein>
    <submittedName>
        <fullName evidence="1">CLUMA_CG008877, isoform A</fullName>
    </submittedName>
</protein>
<proteinExistence type="predicted"/>
<keyword evidence="2" id="KW-1185">Reference proteome</keyword>
<accession>A0A1J1I4Z2</accession>
<dbReference type="EMBL" id="CVRI01000041">
    <property type="protein sequence ID" value="CRK95349.1"/>
    <property type="molecule type" value="Genomic_DNA"/>
</dbReference>
<dbReference type="Proteomes" id="UP000183832">
    <property type="component" value="Unassembled WGS sequence"/>
</dbReference>
<gene>
    <name evidence="1" type="ORF">CLUMA_CG008877</name>
</gene>
<dbReference type="AlphaFoldDB" id="A0A1J1I4Z2"/>
<organism evidence="1 2">
    <name type="scientific">Clunio marinus</name>
    <dbReference type="NCBI Taxonomy" id="568069"/>
    <lineage>
        <taxon>Eukaryota</taxon>
        <taxon>Metazoa</taxon>
        <taxon>Ecdysozoa</taxon>
        <taxon>Arthropoda</taxon>
        <taxon>Hexapoda</taxon>
        <taxon>Insecta</taxon>
        <taxon>Pterygota</taxon>
        <taxon>Neoptera</taxon>
        <taxon>Endopterygota</taxon>
        <taxon>Diptera</taxon>
        <taxon>Nematocera</taxon>
        <taxon>Chironomoidea</taxon>
        <taxon>Chironomidae</taxon>
        <taxon>Clunio</taxon>
    </lineage>
</organism>
<evidence type="ECO:0000313" key="1">
    <source>
        <dbReference type="EMBL" id="CRK95349.1"/>
    </source>
</evidence>
<reference evidence="1 2" key="1">
    <citation type="submission" date="2015-04" db="EMBL/GenBank/DDBJ databases">
        <authorList>
            <person name="Syromyatnikov M.Y."/>
            <person name="Popov V.N."/>
        </authorList>
    </citation>
    <scope>NUCLEOTIDE SEQUENCE [LARGE SCALE GENOMIC DNA]</scope>
</reference>
<sequence length="76" mass="8748">MVVIIEAQNDVSLNVLLLLFHVRTTGRDCKSKQDENRNFNLTKHPQKKTLHVIGQHLTDEFSFFCLSCGYANLMLI</sequence>
<name>A0A1J1I4Z2_9DIPT</name>
<evidence type="ECO:0000313" key="2">
    <source>
        <dbReference type="Proteomes" id="UP000183832"/>
    </source>
</evidence>